<reference evidence="2" key="1">
    <citation type="submission" date="2017-09" db="EMBL/GenBank/DDBJ databases">
        <title>Polyketide synthases of a Diaporthe helianthi virulent isolate.</title>
        <authorList>
            <person name="Baroncelli R."/>
        </authorList>
    </citation>
    <scope>NUCLEOTIDE SEQUENCE [LARGE SCALE GENOMIC DNA]</scope>
    <source>
        <strain evidence="2">7/96</strain>
    </source>
</reference>
<name>A0A2P5HUJ5_DIAHE</name>
<keyword evidence="3" id="KW-1185">Reference proteome</keyword>
<evidence type="ECO:0000313" key="2">
    <source>
        <dbReference type="EMBL" id="POS73915.1"/>
    </source>
</evidence>
<organism evidence="2 3">
    <name type="scientific">Diaporthe helianthi</name>
    <dbReference type="NCBI Taxonomy" id="158607"/>
    <lineage>
        <taxon>Eukaryota</taxon>
        <taxon>Fungi</taxon>
        <taxon>Dikarya</taxon>
        <taxon>Ascomycota</taxon>
        <taxon>Pezizomycotina</taxon>
        <taxon>Sordariomycetes</taxon>
        <taxon>Sordariomycetidae</taxon>
        <taxon>Diaporthales</taxon>
        <taxon>Diaporthaceae</taxon>
        <taxon>Diaporthe</taxon>
    </lineage>
</organism>
<comment type="caution">
    <text evidence="2">The sequence shown here is derived from an EMBL/GenBank/DDBJ whole genome shotgun (WGS) entry which is preliminary data.</text>
</comment>
<protein>
    <submittedName>
        <fullName evidence="2">Uncharacterized protein</fullName>
    </submittedName>
</protein>
<gene>
    <name evidence="2" type="ORF">DHEL01_v207689</name>
</gene>
<sequence length="240" mass="26406">MASVVDGLYQYTLSPRERGDGMHEVGAAMSHYLPRAGSLPVFPLLPSALPCQPASLPVPYRFFLVGQSAVTLTARQPDSPDQLDQLPDHHCSWQSPTISQPGGTDQAYDGCQDRDREGEQEASWGLGLPCSAPSYYTRGSPEARAALSTRPHLRRDPMPARQSPGCRRLAFTEYIYTVYGVAQQASHKNMISSIKVPTQYNGGAPRWDGPRPMPTPRRTTLSCEPMPRHAIIPFKKMSAV</sequence>
<dbReference type="Proteomes" id="UP000094444">
    <property type="component" value="Unassembled WGS sequence"/>
</dbReference>
<dbReference type="InParanoid" id="A0A2P5HUJ5"/>
<proteinExistence type="predicted"/>
<evidence type="ECO:0000256" key="1">
    <source>
        <dbReference type="SAM" id="MobiDB-lite"/>
    </source>
</evidence>
<dbReference type="AlphaFoldDB" id="A0A2P5HUJ5"/>
<evidence type="ECO:0000313" key="3">
    <source>
        <dbReference type="Proteomes" id="UP000094444"/>
    </source>
</evidence>
<feature type="region of interest" description="Disordered" evidence="1">
    <location>
        <begin position="95"/>
        <end position="124"/>
    </location>
</feature>
<accession>A0A2P5HUJ5</accession>
<dbReference type="EMBL" id="MAVT02000712">
    <property type="protein sequence ID" value="POS73915.1"/>
    <property type="molecule type" value="Genomic_DNA"/>
</dbReference>